<feature type="domain" description="TonB-dependent receptor-like beta-barrel" evidence="11">
    <location>
        <begin position="372"/>
        <end position="823"/>
    </location>
</feature>
<keyword evidence="14" id="KW-1185">Reference proteome</keyword>
<evidence type="ECO:0000256" key="6">
    <source>
        <dbReference type="ARBA" id="ARBA00023136"/>
    </source>
</evidence>
<evidence type="ECO:0000256" key="10">
    <source>
        <dbReference type="SAM" id="SignalP"/>
    </source>
</evidence>
<accession>A0ABP9S3T5</accession>
<dbReference type="Pfam" id="PF07715">
    <property type="entry name" value="Plug"/>
    <property type="match status" value="1"/>
</dbReference>
<proteinExistence type="inferred from homology"/>
<name>A0ABP9S3T5_9GAMM</name>
<dbReference type="InterPro" id="IPR010104">
    <property type="entry name" value="TonB_rcpt_bac"/>
</dbReference>
<dbReference type="InterPro" id="IPR012910">
    <property type="entry name" value="Plug_dom"/>
</dbReference>
<reference evidence="14" key="1">
    <citation type="journal article" date="2019" name="Int. J. Syst. Evol. Microbiol.">
        <title>The Global Catalogue of Microorganisms (GCM) 10K type strain sequencing project: providing services to taxonomists for standard genome sequencing and annotation.</title>
        <authorList>
            <consortium name="The Broad Institute Genomics Platform"/>
            <consortium name="The Broad Institute Genome Sequencing Center for Infectious Disease"/>
            <person name="Wu L."/>
            <person name="Ma J."/>
        </authorList>
    </citation>
    <scope>NUCLEOTIDE SEQUENCE [LARGE SCALE GENOMIC DNA]</scope>
    <source>
        <strain evidence="14">JCM 18720</strain>
    </source>
</reference>
<dbReference type="NCBIfam" id="TIGR01782">
    <property type="entry name" value="TonB-Xanth-Caul"/>
    <property type="match status" value="1"/>
</dbReference>
<evidence type="ECO:0000256" key="4">
    <source>
        <dbReference type="ARBA" id="ARBA00022692"/>
    </source>
</evidence>
<dbReference type="PROSITE" id="PS52016">
    <property type="entry name" value="TONB_DEPENDENT_REC_3"/>
    <property type="match status" value="1"/>
</dbReference>
<dbReference type="InterPro" id="IPR036942">
    <property type="entry name" value="Beta-barrel_TonB_sf"/>
</dbReference>
<comment type="similarity">
    <text evidence="8 9">Belongs to the TonB-dependent receptor family.</text>
</comment>
<keyword evidence="7 8" id="KW-0998">Cell outer membrane</keyword>
<keyword evidence="5 9" id="KW-0798">TonB box</keyword>
<dbReference type="Pfam" id="PF00593">
    <property type="entry name" value="TonB_dep_Rec_b-barrel"/>
    <property type="match status" value="1"/>
</dbReference>
<comment type="subcellular location">
    <subcellularLocation>
        <location evidence="1 8">Cell outer membrane</location>
        <topology evidence="1 8">Multi-pass membrane protein</topology>
    </subcellularLocation>
</comment>
<dbReference type="Proteomes" id="UP001501600">
    <property type="component" value="Unassembled WGS sequence"/>
</dbReference>
<gene>
    <name evidence="13" type="ORF">GCM10025772_14170</name>
</gene>
<keyword evidence="4 8" id="KW-0812">Transmembrane</keyword>
<dbReference type="PANTHER" id="PTHR40980">
    <property type="entry name" value="PLUG DOMAIN-CONTAINING PROTEIN"/>
    <property type="match status" value="1"/>
</dbReference>
<dbReference type="CDD" id="cd01347">
    <property type="entry name" value="ligand_gated_channel"/>
    <property type="match status" value="1"/>
</dbReference>
<dbReference type="Gene3D" id="2.40.170.20">
    <property type="entry name" value="TonB-dependent receptor, beta-barrel domain"/>
    <property type="match status" value="1"/>
</dbReference>
<dbReference type="SUPFAM" id="SSF56935">
    <property type="entry name" value="Porins"/>
    <property type="match status" value="1"/>
</dbReference>
<keyword evidence="13" id="KW-0675">Receptor</keyword>
<evidence type="ECO:0000313" key="13">
    <source>
        <dbReference type="EMBL" id="GAA5190174.1"/>
    </source>
</evidence>
<evidence type="ECO:0000256" key="1">
    <source>
        <dbReference type="ARBA" id="ARBA00004571"/>
    </source>
</evidence>
<dbReference type="PANTHER" id="PTHR40980:SF3">
    <property type="entry name" value="TONB-DEPENDENT RECEPTOR-LIKE BETA-BARREL DOMAIN-CONTAINING PROTEIN"/>
    <property type="match status" value="1"/>
</dbReference>
<dbReference type="InterPro" id="IPR037066">
    <property type="entry name" value="Plug_dom_sf"/>
</dbReference>
<evidence type="ECO:0000256" key="5">
    <source>
        <dbReference type="ARBA" id="ARBA00023077"/>
    </source>
</evidence>
<evidence type="ECO:0000256" key="8">
    <source>
        <dbReference type="PROSITE-ProRule" id="PRU01360"/>
    </source>
</evidence>
<feature type="signal peptide" evidence="10">
    <location>
        <begin position="1"/>
        <end position="27"/>
    </location>
</feature>
<protein>
    <submittedName>
        <fullName evidence="13">TonB-dependent receptor</fullName>
    </submittedName>
</protein>
<evidence type="ECO:0000259" key="12">
    <source>
        <dbReference type="Pfam" id="PF07715"/>
    </source>
</evidence>
<organism evidence="13 14">
    <name type="scientific">Ferrimonas gelatinilytica</name>
    <dbReference type="NCBI Taxonomy" id="1255257"/>
    <lineage>
        <taxon>Bacteria</taxon>
        <taxon>Pseudomonadati</taxon>
        <taxon>Pseudomonadota</taxon>
        <taxon>Gammaproteobacteria</taxon>
        <taxon>Alteromonadales</taxon>
        <taxon>Ferrimonadaceae</taxon>
        <taxon>Ferrimonas</taxon>
    </lineage>
</organism>
<dbReference type="RefSeq" id="WP_345316351.1">
    <property type="nucleotide sequence ID" value="NZ_BAABLF010000008.1"/>
</dbReference>
<evidence type="ECO:0000256" key="9">
    <source>
        <dbReference type="RuleBase" id="RU003357"/>
    </source>
</evidence>
<evidence type="ECO:0000259" key="11">
    <source>
        <dbReference type="Pfam" id="PF00593"/>
    </source>
</evidence>
<feature type="chain" id="PRO_5045594485" evidence="10">
    <location>
        <begin position="28"/>
        <end position="866"/>
    </location>
</feature>
<evidence type="ECO:0000313" key="14">
    <source>
        <dbReference type="Proteomes" id="UP001501600"/>
    </source>
</evidence>
<evidence type="ECO:0000256" key="2">
    <source>
        <dbReference type="ARBA" id="ARBA00022448"/>
    </source>
</evidence>
<evidence type="ECO:0000256" key="3">
    <source>
        <dbReference type="ARBA" id="ARBA00022452"/>
    </source>
</evidence>
<keyword evidence="2 8" id="KW-0813">Transport</keyword>
<dbReference type="EMBL" id="BAABLF010000008">
    <property type="protein sequence ID" value="GAA5190174.1"/>
    <property type="molecule type" value="Genomic_DNA"/>
</dbReference>
<feature type="domain" description="TonB-dependent receptor plug" evidence="12">
    <location>
        <begin position="56"/>
        <end position="164"/>
    </location>
</feature>
<dbReference type="InterPro" id="IPR039426">
    <property type="entry name" value="TonB-dep_rcpt-like"/>
</dbReference>
<sequence length="866" mass="95431">MASVTFKHHLLASSIAVALGATTPVMAEEVDTSNVETIEVRGLRASQQANLNEKRFSNSVVDVITAEDVGKFPDRNVAESLQRIPGVTIQRQFGEGASVSIRGAGDDLTLTTLNGQNVASTGWFVLEPAKRSFNYELLPSEIVGALEVYKSAQADLLEGGIGGTVVVNTRKPLDLDKYSFFGSVNGLYQSDSEEWDPQASVLGSWKNDKETFGFMIGGVFQERSLQRQGNEAFWEWGAGPVAFEQDRERSTVSATLQWAPTDRWNIVLNYIDMKMEANNTNYALWLTQADTSWSGNWDETSWLGGCGLCGGDAPGEGSGTQIAGPLNLAYYQARPREATMNSDVIDLTLEYMADNYSVKVQLGDTTSTGGTDFEMVVDDGSGGFALTDARYDFTGGKQTWDLGDFDMGSYDPGSLAMGTGANFNRTPKTDDETYGQIDFTVPVEFGALTELKFGARYAQHETTSRRFDFIQDESFNTVIDTASVNAGLIEAGAGDYEFLKVNPDALKAWARSSIIGEQEDLSSYSEIQEDNYALYAMASYDADGLRGNFGLRFVGTDATSVYYNDGKKTEADADYTEVLPSFNAAYNVSADVILRFSAARVMARPQYVDMYVNPQVTGANDGVPNNQFWIVGNVGLKPFIANQYDLGLEWYFTDSSLLSATYFRKDVSNFVTITESGPFENGEGGVDFGGALDPDEILWTVQQKDNGPSAEINGVELQYQQDFDNGLGAIVNYTYTDTETGEDVFADGNPFLSNSSKHSYNVTGYYENDWFEVRLSYAWRDEYMIRESGAYGNRLHDDYGTLDLSARWRVTDFFDITLDGVNLTEESSKQFGNNAFQTDRSAFANGFPAFEYEMARMVTLGAAFRF</sequence>
<dbReference type="Gene3D" id="2.170.130.10">
    <property type="entry name" value="TonB-dependent receptor, plug domain"/>
    <property type="match status" value="1"/>
</dbReference>
<keyword evidence="3 8" id="KW-1134">Transmembrane beta strand</keyword>
<comment type="caution">
    <text evidence="13">The sequence shown here is derived from an EMBL/GenBank/DDBJ whole genome shotgun (WGS) entry which is preliminary data.</text>
</comment>
<evidence type="ECO:0000256" key="7">
    <source>
        <dbReference type="ARBA" id="ARBA00023237"/>
    </source>
</evidence>
<dbReference type="InterPro" id="IPR000531">
    <property type="entry name" value="Beta-barrel_TonB"/>
</dbReference>
<keyword evidence="6 8" id="KW-0472">Membrane</keyword>
<keyword evidence="10" id="KW-0732">Signal</keyword>